<feature type="compositionally biased region" description="Polar residues" evidence="1">
    <location>
        <begin position="50"/>
        <end position="67"/>
    </location>
</feature>
<sequence>MEKNRGKAKGLRNRKRNIEAVEESATDSEDESPTKQGYPHQSDRERRLSRTPSEGQSKTRQGTSSDRYSSHKETFRVCFNIKSQDDFPAITQT</sequence>
<accession>A0A1D1UPE4</accession>
<dbReference type="AlphaFoldDB" id="A0A1D1UPE4"/>
<comment type="caution">
    <text evidence="2">The sequence shown here is derived from an EMBL/GenBank/DDBJ whole genome shotgun (WGS) entry which is preliminary data.</text>
</comment>
<feature type="region of interest" description="Disordered" evidence="1">
    <location>
        <begin position="1"/>
        <end position="76"/>
    </location>
</feature>
<gene>
    <name evidence="2" type="primary">RvY_03811-1</name>
    <name evidence="2" type="synonym">RvY_03811.1</name>
    <name evidence="2" type="ORF">RvY_03811</name>
</gene>
<dbReference type="Proteomes" id="UP000186922">
    <property type="component" value="Unassembled WGS sequence"/>
</dbReference>
<organism evidence="2 3">
    <name type="scientific">Ramazzottius varieornatus</name>
    <name type="common">Water bear</name>
    <name type="synonym">Tardigrade</name>
    <dbReference type="NCBI Taxonomy" id="947166"/>
    <lineage>
        <taxon>Eukaryota</taxon>
        <taxon>Metazoa</taxon>
        <taxon>Ecdysozoa</taxon>
        <taxon>Tardigrada</taxon>
        <taxon>Eutardigrada</taxon>
        <taxon>Parachela</taxon>
        <taxon>Hypsibioidea</taxon>
        <taxon>Ramazzottiidae</taxon>
        <taxon>Ramazzottius</taxon>
    </lineage>
</organism>
<feature type="compositionally biased region" description="Basic residues" evidence="1">
    <location>
        <begin position="1"/>
        <end position="15"/>
    </location>
</feature>
<name>A0A1D1UPE4_RAMVA</name>
<proteinExistence type="predicted"/>
<dbReference type="EMBL" id="BDGG01000002">
    <property type="protein sequence ID" value="GAU91584.1"/>
    <property type="molecule type" value="Genomic_DNA"/>
</dbReference>
<evidence type="ECO:0000313" key="3">
    <source>
        <dbReference type="Proteomes" id="UP000186922"/>
    </source>
</evidence>
<feature type="compositionally biased region" description="Acidic residues" evidence="1">
    <location>
        <begin position="20"/>
        <end position="31"/>
    </location>
</feature>
<protein>
    <submittedName>
        <fullName evidence="2">Uncharacterized protein</fullName>
    </submittedName>
</protein>
<evidence type="ECO:0000313" key="2">
    <source>
        <dbReference type="EMBL" id="GAU91584.1"/>
    </source>
</evidence>
<keyword evidence="3" id="KW-1185">Reference proteome</keyword>
<evidence type="ECO:0000256" key="1">
    <source>
        <dbReference type="SAM" id="MobiDB-lite"/>
    </source>
</evidence>
<reference evidence="2 3" key="1">
    <citation type="journal article" date="2016" name="Nat. Commun.">
        <title>Extremotolerant tardigrade genome and improved radiotolerance of human cultured cells by tardigrade-unique protein.</title>
        <authorList>
            <person name="Hashimoto T."/>
            <person name="Horikawa D.D."/>
            <person name="Saito Y."/>
            <person name="Kuwahara H."/>
            <person name="Kozuka-Hata H."/>
            <person name="Shin-I T."/>
            <person name="Minakuchi Y."/>
            <person name="Ohishi K."/>
            <person name="Motoyama A."/>
            <person name="Aizu T."/>
            <person name="Enomoto A."/>
            <person name="Kondo K."/>
            <person name="Tanaka S."/>
            <person name="Hara Y."/>
            <person name="Koshikawa S."/>
            <person name="Sagara H."/>
            <person name="Miura T."/>
            <person name="Yokobori S."/>
            <person name="Miyagawa K."/>
            <person name="Suzuki Y."/>
            <person name="Kubo T."/>
            <person name="Oyama M."/>
            <person name="Kohara Y."/>
            <person name="Fujiyama A."/>
            <person name="Arakawa K."/>
            <person name="Katayama T."/>
            <person name="Toyoda A."/>
            <person name="Kunieda T."/>
        </authorList>
    </citation>
    <scope>NUCLEOTIDE SEQUENCE [LARGE SCALE GENOMIC DNA]</scope>
    <source>
        <strain evidence="2 3">YOKOZUNA-1</strain>
    </source>
</reference>